<proteinExistence type="predicted"/>
<protein>
    <submittedName>
        <fullName evidence="1">Uncharacterized protein</fullName>
    </submittedName>
</protein>
<evidence type="ECO:0000313" key="1">
    <source>
        <dbReference type="EMBL" id="AGA31724.1"/>
    </source>
</evidence>
<organism evidence="1 2">
    <name type="scientific">Thioalkalivibrio nitratireducens (strain DSM 14787 / UNIQEM 213 / ALEN2)</name>
    <dbReference type="NCBI Taxonomy" id="1255043"/>
    <lineage>
        <taxon>Bacteria</taxon>
        <taxon>Pseudomonadati</taxon>
        <taxon>Pseudomonadota</taxon>
        <taxon>Gammaproteobacteria</taxon>
        <taxon>Chromatiales</taxon>
        <taxon>Ectothiorhodospiraceae</taxon>
        <taxon>Thioalkalivibrio</taxon>
    </lineage>
</organism>
<dbReference type="AlphaFoldDB" id="L0DQJ0"/>
<keyword evidence="2" id="KW-1185">Reference proteome</keyword>
<dbReference type="KEGG" id="tni:TVNIR_0010"/>
<dbReference type="EMBL" id="CP003989">
    <property type="protein sequence ID" value="AGA31724.1"/>
    <property type="molecule type" value="Genomic_DNA"/>
</dbReference>
<evidence type="ECO:0000313" key="2">
    <source>
        <dbReference type="Proteomes" id="UP000010809"/>
    </source>
</evidence>
<sequence>MEGYDFRIQRFLVLHEVRPIARYIPFGSEAKTAVQSSRRA</sequence>
<name>L0DQJ0_THIND</name>
<gene>
    <name evidence="1" type="ordered locus">TVNIR_0010</name>
</gene>
<reference evidence="1" key="1">
    <citation type="submission" date="2015-12" db="EMBL/GenBank/DDBJ databases">
        <authorList>
            <person name="Tikhonova T.V."/>
            <person name="Pavlov A.R."/>
            <person name="Beletsky A.V."/>
            <person name="Mardanov A.V."/>
            <person name="Sorokin D.Y."/>
            <person name="Ravin N.V."/>
            <person name="Popov V.O."/>
        </authorList>
    </citation>
    <scope>NUCLEOTIDE SEQUENCE</scope>
    <source>
        <strain evidence="1">DSM 14787</strain>
    </source>
</reference>
<dbReference type="PATRIC" id="fig|1255043.3.peg.10"/>
<accession>L0DQJ0</accession>
<dbReference type="Proteomes" id="UP000010809">
    <property type="component" value="Chromosome"/>
</dbReference>
<dbReference type="HOGENOM" id="CLU_3297896_0_0_6"/>